<proteinExistence type="predicted"/>
<keyword evidence="3" id="KW-0378">Hydrolase</keyword>
<dbReference type="RefSeq" id="WP_345387303.1">
    <property type="nucleotide sequence ID" value="NZ_BAABHG010000002.1"/>
</dbReference>
<gene>
    <name evidence="3" type="ORF">ACFSYJ_09370</name>
</gene>
<dbReference type="PANTHER" id="PTHR46825">
    <property type="entry name" value="D-ALANYL-D-ALANINE-CARBOXYPEPTIDASE/ENDOPEPTIDASE AMPH"/>
    <property type="match status" value="1"/>
</dbReference>
<dbReference type="InterPro" id="IPR012338">
    <property type="entry name" value="Beta-lactam/transpept-like"/>
</dbReference>
<reference evidence="4" key="1">
    <citation type="journal article" date="2019" name="Int. J. Syst. Evol. Microbiol.">
        <title>The Global Catalogue of Microorganisms (GCM) 10K type strain sequencing project: providing services to taxonomists for standard genome sequencing and annotation.</title>
        <authorList>
            <consortium name="The Broad Institute Genomics Platform"/>
            <consortium name="The Broad Institute Genome Sequencing Center for Infectious Disease"/>
            <person name="Wu L."/>
            <person name="Ma J."/>
        </authorList>
    </citation>
    <scope>NUCLEOTIDE SEQUENCE [LARGE SCALE GENOMIC DNA]</scope>
    <source>
        <strain evidence="4">CGMCC 4.7643</strain>
    </source>
</reference>
<feature type="chain" id="PRO_5047423396" evidence="1">
    <location>
        <begin position="29"/>
        <end position="375"/>
    </location>
</feature>
<accession>A0ABW5GBD9</accession>
<dbReference type="InterPro" id="IPR001466">
    <property type="entry name" value="Beta-lactam-related"/>
</dbReference>
<dbReference type="EC" id="3.-.-.-" evidence="3"/>
<evidence type="ECO:0000256" key="1">
    <source>
        <dbReference type="SAM" id="SignalP"/>
    </source>
</evidence>
<evidence type="ECO:0000313" key="3">
    <source>
        <dbReference type="EMBL" id="MFD2458811.1"/>
    </source>
</evidence>
<protein>
    <submittedName>
        <fullName evidence="3">Serine hydrolase domain-containing protein</fullName>
        <ecNumber evidence="3">3.-.-.-</ecNumber>
    </submittedName>
</protein>
<dbReference type="Gene3D" id="3.40.710.10">
    <property type="entry name" value="DD-peptidase/beta-lactamase superfamily"/>
    <property type="match status" value="1"/>
</dbReference>
<organism evidence="3 4">
    <name type="scientific">Amycolatopsis samaneae</name>
    <dbReference type="NCBI Taxonomy" id="664691"/>
    <lineage>
        <taxon>Bacteria</taxon>
        <taxon>Bacillati</taxon>
        <taxon>Actinomycetota</taxon>
        <taxon>Actinomycetes</taxon>
        <taxon>Pseudonocardiales</taxon>
        <taxon>Pseudonocardiaceae</taxon>
        <taxon>Amycolatopsis</taxon>
    </lineage>
</organism>
<evidence type="ECO:0000313" key="4">
    <source>
        <dbReference type="Proteomes" id="UP001597419"/>
    </source>
</evidence>
<keyword evidence="4" id="KW-1185">Reference proteome</keyword>
<evidence type="ECO:0000259" key="2">
    <source>
        <dbReference type="Pfam" id="PF00144"/>
    </source>
</evidence>
<feature type="domain" description="Beta-lactamase-related" evidence="2">
    <location>
        <begin position="44"/>
        <end position="364"/>
    </location>
</feature>
<dbReference type="EMBL" id="JBHUKU010000004">
    <property type="protein sequence ID" value="MFD2458811.1"/>
    <property type="molecule type" value="Genomic_DNA"/>
</dbReference>
<keyword evidence="1" id="KW-0732">Signal</keyword>
<dbReference type="InterPro" id="IPR050491">
    <property type="entry name" value="AmpC-like"/>
</dbReference>
<dbReference type="Proteomes" id="UP001597419">
    <property type="component" value="Unassembled WGS sequence"/>
</dbReference>
<dbReference type="Pfam" id="PF00144">
    <property type="entry name" value="Beta-lactamase"/>
    <property type="match status" value="1"/>
</dbReference>
<comment type="caution">
    <text evidence="3">The sequence shown here is derived from an EMBL/GenBank/DDBJ whole genome shotgun (WGS) entry which is preliminary data.</text>
</comment>
<feature type="signal peptide" evidence="1">
    <location>
        <begin position="1"/>
        <end position="28"/>
    </location>
</feature>
<dbReference type="GO" id="GO:0016787">
    <property type="term" value="F:hydrolase activity"/>
    <property type="evidence" value="ECO:0007669"/>
    <property type="project" value="UniProtKB-KW"/>
</dbReference>
<dbReference type="SUPFAM" id="SSF56601">
    <property type="entry name" value="beta-lactamase/transpeptidase-like"/>
    <property type="match status" value="1"/>
</dbReference>
<sequence length="375" mass="39552">MSKRTLTCAVAVLAAAAFTVSVPAAAQAADDHAGTRALLDRALRNAPGAAVFAGNAAGSWSLRSGTGDTQAAKPIQPDEHHRIASQTKTFTAVVTLQLADEGKVALDTPIETYLPGVVDGNGYDGTRITVRQLLQHHTGIPVNNNPRPRQNPDGSYTLREVVREGLTLKPSSAPGTRFEYSNTNFEILGLLIEKVTGKTVGEAITERIITPLGLRATSYPRGGDRTLPAPYVHGYAGGRVGPIFFWVDNTTNLEPSMFGPAGAVVSTMSDVTAFYRALAEGKLVSPAGLAEMRRTIPWEGAPAGYDYGLGLLKHTLSCGGDAWGHPGNVLGYATWTAATDDGRYATVVTNTMNAAPGTTGDDLRFEILDAAMCGR</sequence>
<dbReference type="PANTHER" id="PTHR46825:SF7">
    <property type="entry name" value="D-ALANYL-D-ALANINE CARBOXYPEPTIDASE"/>
    <property type="match status" value="1"/>
</dbReference>
<name>A0ABW5GBD9_9PSEU</name>